<organism evidence="3 4">
    <name type="scientific">Pectobacterium polonicum</name>
    <dbReference type="NCBI Taxonomy" id="2485124"/>
    <lineage>
        <taxon>Bacteria</taxon>
        <taxon>Pseudomonadati</taxon>
        <taxon>Pseudomonadota</taxon>
        <taxon>Gammaproteobacteria</taxon>
        <taxon>Enterobacterales</taxon>
        <taxon>Pectobacteriaceae</taxon>
        <taxon>Pectobacterium</taxon>
    </lineage>
</organism>
<dbReference type="SUPFAM" id="SSF52218">
    <property type="entry name" value="Flavoproteins"/>
    <property type="match status" value="1"/>
</dbReference>
<dbReference type="GO" id="GO:0010181">
    <property type="term" value="F:FMN binding"/>
    <property type="evidence" value="ECO:0007669"/>
    <property type="project" value="TreeGrafter"/>
</dbReference>
<dbReference type="EMBL" id="CP090065">
    <property type="protein sequence ID" value="UVO06475.1"/>
    <property type="molecule type" value="Genomic_DNA"/>
</dbReference>
<dbReference type="AlphaFoldDB" id="A0AAE9NMQ3"/>
<evidence type="ECO:0000313" key="4">
    <source>
        <dbReference type="Proteomes" id="UP001059272"/>
    </source>
</evidence>
<gene>
    <name evidence="3" type="ORF">LW347_11035</name>
</gene>
<dbReference type="RefSeq" id="WP_258882323.1">
    <property type="nucleotide sequence ID" value="NZ_CP090065.1"/>
</dbReference>
<feature type="domain" description="Flavodoxin-like fold" evidence="2">
    <location>
        <begin position="2"/>
        <end position="169"/>
    </location>
</feature>
<dbReference type="Proteomes" id="UP001059272">
    <property type="component" value="Chromosome"/>
</dbReference>
<dbReference type="Gene3D" id="3.40.50.360">
    <property type="match status" value="1"/>
</dbReference>
<dbReference type="GO" id="GO:0003955">
    <property type="term" value="F:NAD(P)H dehydrogenase (quinone) activity"/>
    <property type="evidence" value="ECO:0007669"/>
    <property type="project" value="TreeGrafter"/>
</dbReference>
<accession>A0AAE9NMQ3</accession>
<proteinExistence type="predicted"/>
<name>A0AAE9NMQ3_9GAMM</name>
<dbReference type="KEGG" id="ppoo:LW347_11035"/>
<evidence type="ECO:0000259" key="2">
    <source>
        <dbReference type="Pfam" id="PF02525"/>
    </source>
</evidence>
<dbReference type="PANTHER" id="PTHR47307">
    <property type="entry name" value="GLUTATHIONE-REGULATED POTASSIUM-EFFLUX SYSTEM ANCILLARY PROTEIN KEFG"/>
    <property type="match status" value="1"/>
</dbReference>
<dbReference type="PANTHER" id="PTHR47307:SF1">
    <property type="entry name" value="GLUTATHIONE-REGULATED POTASSIUM-EFFLUX SYSTEM ANCILLARY PROTEIN KEFG"/>
    <property type="match status" value="1"/>
</dbReference>
<dbReference type="InterPro" id="IPR003680">
    <property type="entry name" value="Flavodoxin_fold"/>
</dbReference>
<evidence type="ECO:0000256" key="1">
    <source>
        <dbReference type="ARBA" id="ARBA00023002"/>
    </source>
</evidence>
<dbReference type="Pfam" id="PF02525">
    <property type="entry name" value="Flavodoxin_2"/>
    <property type="match status" value="1"/>
</dbReference>
<reference evidence="3" key="1">
    <citation type="submission" date="2021-12" db="EMBL/GenBank/DDBJ databases">
        <title>Genome sequence of novel Pectobacterium sp. causing blackleg.</title>
        <authorList>
            <person name="Wang J."/>
        </authorList>
    </citation>
    <scope>NUCLEOTIDE SEQUENCE</scope>
    <source>
        <strain evidence="3">BY21311</strain>
    </source>
</reference>
<dbReference type="GO" id="GO:0009055">
    <property type="term" value="F:electron transfer activity"/>
    <property type="evidence" value="ECO:0007669"/>
    <property type="project" value="TreeGrafter"/>
</dbReference>
<protein>
    <submittedName>
        <fullName evidence="3">NAD(P)H-dependent oxidoreductase</fullName>
    </submittedName>
</protein>
<dbReference type="InterPro" id="IPR046980">
    <property type="entry name" value="KefG/KefF"/>
</dbReference>
<evidence type="ECO:0000313" key="3">
    <source>
        <dbReference type="EMBL" id="UVO06475.1"/>
    </source>
</evidence>
<keyword evidence="1" id="KW-0560">Oxidoreductase</keyword>
<dbReference type="InterPro" id="IPR029039">
    <property type="entry name" value="Flavoprotein-like_sf"/>
</dbReference>
<sequence>MSKTLVIVAHPNIGQSRINQRWIEELYKFPEQFTVHELYAAYPDGNINVSAEQALIESHERVILQFPMFWFSTPAFLKQWIDQVLAYGWAYGPGGDKFEGKSLGLAFSTGGTSQAYQAGGQNHFSPSELTKWLELTAIFVRAKFLPSHILHGAGHGVSDETLELNTQAYISALLSDTQ</sequence>